<evidence type="ECO:0000256" key="14">
    <source>
        <dbReference type="ARBA" id="ARBA00049255"/>
    </source>
</evidence>
<name>A0A2M7BV91_9BACT</name>
<dbReference type="SUPFAM" id="SSF56037">
    <property type="entry name" value="PheT/TilS domain"/>
    <property type="match status" value="1"/>
</dbReference>
<feature type="binding site" evidence="15">
    <location>
        <position position="350"/>
    </location>
    <ligand>
        <name>Mg(2+)</name>
        <dbReference type="ChEBI" id="CHEBI:18420"/>
        <note>shared with alpha subunit</note>
    </ligand>
</feature>
<keyword evidence="13 15" id="KW-0030">Aminoacyl-tRNA synthetase</keyword>
<dbReference type="Pfam" id="PF17759">
    <property type="entry name" value="tRNA_synthFbeta"/>
    <property type="match status" value="1"/>
</dbReference>
<dbReference type="Pfam" id="PF03147">
    <property type="entry name" value="FDX-ACB"/>
    <property type="match status" value="1"/>
</dbReference>
<feature type="binding site" evidence="15">
    <location>
        <position position="356"/>
    </location>
    <ligand>
        <name>Mg(2+)</name>
        <dbReference type="ChEBI" id="CHEBI:18420"/>
        <note>shared with alpha subunit</note>
    </ligand>
</feature>
<dbReference type="PROSITE" id="PS51483">
    <property type="entry name" value="B5"/>
    <property type="match status" value="1"/>
</dbReference>
<dbReference type="InterPro" id="IPR045864">
    <property type="entry name" value="aa-tRNA-synth_II/BPL/LPL"/>
</dbReference>
<evidence type="ECO:0000256" key="11">
    <source>
        <dbReference type="ARBA" id="ARBA00022884"/>
    </source>
</evidence>
<dbReference type="SUPFAM" id="SSF55681">
    <property type="entry name" value="Class II aaRS and biotin synthetases"/>
    <property type="match status" value="1"/>
</dbReference>
<keyword evidence="8 15" id="KW-0547">Nucleotide-binding</keyword>
<feature type="domain" description="FDX-ACB" evidence="16">
    <location>
        <begin position="597"/>
        <end position="690"/>
    </location>
</feature>
<dbReference type="Gene3D" id="3.30.70.380">
    <property type="entry name" value="Ferrodoxin-fold anticodon-binding domain"/>
    <property type="match status" value="1"/>
</dbReference>
<dbReference type="PROSITE" id="PS51447">
    <property type="entry name" value="FDX_ACB"/>
    <property type="match status" value="1"/>
</dbReference>
<gene>
    <name evidence="15" type="primary">pheT</name>
    <name evidence="18" type="ORF">COS49_00175</name>
</gene>
<evidence type="ECO:0000256" key="1">
    <source>
        <dbReference type="ARBA" id="ARBA00004496"/>
    </source>
</evidence>
<keyword evidence="12 15" id="KW-0648">Protein biosynthesis</keyword>
<comment type="similarity">
    <text evidence="2 15">Belongs to the phenylalanyl-tRNA synthetase beta subunit family. Type 1 subfamily.</text>
</comment>
<evidence type="ECO:0000256" key="15">
    <source>
        <dbReference type="HAMAP-Rule" id="MF_00283"/>
    </source>
</evidence>
<evidence type="ECO:0000256" key="3">
    <source>
        <dbReference type="ARBA" id="ARBA00011209"/>
    </source>
</evidence>
<keyword evidence="7 15" id="KW-0479">Metal-binding</keyword>
<dbReference type="InterPro" id="IPR020825">
    <property type="entry name" value="Phe-tRNA_synthase-like_B3/B4"/>
</dbReference>
<dbReference type="SUPFAM" id="SSF46955">
    <property type="entry name" value="Putative DNA-binding domain"/>
    <property type="match status" value="2"/>
</dbReference>
<dbReference type="SMART" id="SM00896">
    <property type="entry name" value="FDX-ACB"/>
    <property type="match status" value="1"/>
</dbReference>
<feature type="binding site" evidence="15">
    <location>
        <position position="360"/>
    </location>
    <ligand>
        <name>Mg(2+)</name>
        <dbReference type="ChEBI" id="CHEBI:18420"/>
        <note>shared with alpha subunit</note>
    </ligand>
</feature>
<dbReference type="GO" id="GO:0009328">
    <property type="term" value="C:phenylalanine-tRNA ligase complex"/>
    <property type="evidence" value="ECO:0007669"/>
    <property type="project" value="TreeGrafter"/>
</dbReference>
<keyword evidence="4 15" id="KW-0963">Cytoplasm</keyword>
<evidence type="ECO:0000313" key="19">
    <source>
        <dbReference type="Proteomes" id="UP000229894"/>
    </source>
</evidence>
<dbReference type="InterPro" id="IPR009061">
    <property type="entry name" value="DNA-bd_dom_put_sf"/>
</dbReference>
<comment type="catalytic activity">
    <reaction evidence="14 15">
        <text>tRNA(Phe) + L-phenylalanine + ATP = L-phenylalanyl-tRNA(Phe) + AMP + diphosphate + H(+)</text>
        <dbReference type="Rhea" id="RHEA:19413"/>
        <dbReference type="Rhea" id="RHEA-COMP:9668"/>
        <dbReference type="Rhea" id="RHEA-COMP:9699"/>
        <dbReference type="ChEBI" id="CHEBI:15378"/>
        <dbReference type="ChEBI" id="CHEBI:30616"/>
        <dbReference type="ChEBI" id="CHEBI:33019"/>
        <dbReference type="ChEBI" id="CHEBI:58095"/>
        <dbReference type="ChEBI" id="CHEBI:78442"/>
        <dbReference type="ChEBI" id="CHEBI:78531"/>
        <dbReference type="ChEBI" id="CHEBI:456215"/>
        <dbReference type="EC" id="6.1.1.20"/>
    </reaction>
</comment>
<dbReference type="NCBIfam" id="TIGR00472">
    <property type="entry name" value="pheT_bact"/>
    <property type="match status" value="1"/>
</dbReference>
<evidence type="ECO:0000259" key="17">
    <source>
        <dbReference type="PROSITE" id="PS51483"/>
    </source>
</evidence>
<dbReference type="InterPro" id="IPR004532">
    <property type="entry name" value="Phe-tRNA-ligase_IIc_bsu_bact"/>
</dbReference>
<dbReference type="FunFam" id="3.30.70.380:FF:000001">
    <property type="entry name" value="Phenylalanine--tRNA ligase beta subunit"/>
    <property type="match status" value="1"/>
</dbReference>
<accession>A0A2M7BV91</accession>
<organism evidence="18 19">
    <name type="scientific">Candidatus Portnoybacteria bacterium CG03_land_8_20_14_0_80_41_10</name>
    <dbReference type="NCBI Taxonomy" id="1974808"/>
    <lineage>
        <taxon>Bacteria</taxon>
        <taxon>Candidatus Portnoyibacteriota</taxon>
    </lineage>
</organism>
<keyword evidence="9 15" id="KW-0067">ATP-binding</keyword>
<dbReference type="Proteomes" id="UP000229894">
    <property type="component" value="Unassembled WGS sequence"/>
</dbReference>
<dbReference type="EC" id="6.1.1.20" evidence="15"/>
<evidence type="ECO:0000256" key="12">
    <source>
        <dbReference type="ARBA" id="ARBA00022917"/>
    </source>
</evidence>
<feature type="binding site" evidence="15">
    <location>
        <position position="359"/>
    </location>
    <ligand>
        <name>Mg(2+)</name>
        <dbReference type="ChEBI" id="CHEBI:18420"/>
        <note>shared with alpha subunit</note>
    </ligand>
</feature>
<dbReference type="SUPFAM" id="SSF54991">
    <property type="entry name" value="Anticodon-binding domain of PheRS"/>
    <property type="match status" value="1"/>
</dbReference>
<dbReference type="Gene3D" id="3.30.930.10">
    <property type="entry name" value="Bira Bifunctional Protein, Domain 2"/>
    <property type="match status" value="1"/>
</dbReference>
<dbReference type="SMART" id="SM00873">
    <property type="entry name" value="B3_4"/>
    <property type="match status" value="1"/>
</dbReference>
<dbReference type="Gene3D" id="3.30.56.10">
    <property type="match status" value="2"/>
</dbReference>
<dbReference type="GO" id="GO:0004826">
    <property type="term" value="F:phenylalanine-tRNA ligase activity"/>
    <property type="evidence" value="ECO:0007669"/>
    <property type="project" value="UniProtKB-UniRule"/>
</dbReference>
<dbReference type="InterPro" id="IPR041616">
    <property type="entry name" value="PheRS_beta_core"/>
</dbReference>
<dbReference type="InterPro" id="IPR005147">
    <property type="entry name" value="tRNA_synthase_B5-dom"/>
</dbReference>
<reference evidence="19" key="1">
    <citation type="submission" date="2017-09" db="EMBL/GenBank/DDBJ databases">
        <title>Depth-based differentiation of microbial function through sediment-hosted aquifers and enrichment of novel symbionts in the deep terrestrial subsurface.</title>
        <authorList>
            <person name="Probst A.J."/>
            <person name="Ladd B."/>
            <person name="Jarett J.K."/>
            <person name="Geller-Mcgrath D.E."/>
            <person name="Sieber C.M.K."/>
            <person name="Emerson J.B."/>
            <person name="Anantharaman K."/>
            <person name="Thomas B.C."/>
            <person name="Malmstrom R."/>
            <person name="Stieglmeier M."/>
            <person name="Klingl A."/>
            <person name="Woyke T."/>
            <person name="Ryan C.M."/>
            <person name="Banfield J.F."/>
        </authorList>
    </citation>
    <scope>NUCLEOTIDE SEQUENCE [LARGE SCALE GENOMIC DNA]</scope>
</reference>
<dbReference type="GO" id="GO:0006432">
    <property type="term" value="P:phenylalanyl-tRNA aminoacylation"/>
    <property type="evidence" value="ECO:0007669"/>
    <property type="project" value="UniProtKB-UniRule"/>
</dbReference>
<comment type="cofactor">
    <cofactor evidence="15">
        <name>Mg(2+)</name>
        <dbReference type="ChEBI" id="CHEBI:18420"/>
    </cofactor>
    <text evidence="15">Binds 2 magnesium ions per tetramer.</text>
</comment>
<dbReference type="GO" id="GO:0000287">
    <property type="term" value="F:magnesium ion binding"/>
    <property type="evidence" value="ECO:0007669"/>
    <property type="project" value="UniProtKB-UniRule"/>
</dbReference>
<dbReference type="EMBL" id="PEUX01000003">
    <property type="protein sequence ID" value="PIV10487.1"/>
    <property type="molecule type" value="Genomic_DNA"/>
</dbReference>
<keyword evidence="6 15" id="KW-0436">Ligase</keyword>
<dbReference type="GO" id="GO:0005524">
    <property type="term" value="F:ATP binding"/>
    <property type="evidence" value="ECO:0007669"/>
    <property type="project" value="UniProtKB-UniRule"/>
</dbReference>
<evidence type="ECO:0000256" key="8">
    <source>
        <dbReference type="ARBA" id="ARBA00022741"/>
    </source>
</evidence>
<evidence type="ECO:0000256" key="7">
    <source>
        <dbReference type="ARBA" id="ARBA00022723"/>
    </source>
</evidence>
<evidence type="ECO:0000256" key="4">
    <source>
        <dbReference type="ARBA" id="ARBA00022490"/>
    </source>
</evidence>
<dbReference type="Pfam" id="PF03483">
    <property type="entry name" value="B3_4"/>
    <property type="match status" value="1"/>
</dbReference>
<evidence type="ECO:0000256" key="5">
    <source>
        <dbReference type="ARBA" id="ARBA00022555"/>
    </source>
</evidence>
<comment type="subcellular location">
    <subcellularLocation>
        <location evidence="1 15">Cytoplasm</location>
    </subcellularLocation>
</comment>
<dbReference type="SMART" id="SM00874">
    <property type="entry name" value="B5"/>
    <property type="match status" value="1"/>
</dbReference>
<sequence>MKISYNWLQSFFKKKLPQPEKLADLLTMHSFETELIEKRGPDYLLDVEVLPNRAHDCLSYRGLAREIAALLKYPFKPVDYVKKIKVNQKESIVNSVRVEVKDKELCPRYTAGLSTNVKVGLSPQWLQERLKICGLRPISNIVDIANYVMLETGQPLHAFDADKLFSRGEIKTIIVRRAKKGEKIITLDNDKYDLDENILVIADEKNPVCLAGIKGGQGPGIDQQTKRVILEAANFSSQIIRQGSKQLKLETDASWRFEHQPDPNLTEEAMAMAVYLIQEISGGQFAKGTIDFYPHKIRPRKVKLEIGQVKKILGVALPVKEIKNILERLGFEIKAIGRSLQVTVPTRRLDVTMPEDLIEEVGRIYGFEKITGQLPEAALIPPVKNEDLIYQNKIREILVNLGFSEVYNYSFISEKDIAALKLDNAKIIEVANPISQEQKYLRPELAVNLVKNIRENKKYFEEVRLFELGRIFWKETSPKKINERKKLAGVISLINQSNQAQEFYHLKGVIDSLLHKLGISDIWYDDALDENSVMPAFCHSERRAEVKIGQEIIGWLAELDGRILNGLGIKSKVAIFELDFDKLVRLATEERIYLPPSKYPAVVRDIALLVEPETKVSEVLNLIHAVGGRLISDVDLFDIYEGENIPDGKKNLAFHIIYQADDHTLTEKEINQLQEKIIKTLEKEGGWQIRK</sequence>
<evidence type="ECO:0000256" key="2">
    <source>
        <dbReference type="ARBA" id="ARBA00008653"/>
    </source>
</evidence>
<dbReference type="GO" id="GO:0000049">
    <property type="term" value="F:tRNA binding"/>
    <property type="evidence" value="ECO:0007669"/>
    <property type="project" value="UniProtKB-KW"/>
</dbReference>
<dbReference type="Gene3D" id="3.50.40.10">
    <property type="entry name" value="Phenylalanyl-trna Synthetase, Chain B, domain 3"/>
    <property type="match status" value="1"/>
</dbReference>
<comment type="subunit">
    <text evidence="3 15">Tetramer of two alpha and two beta subunits.</text>
</comment>
<dbReference type="InterPro" id="IPR045060">
    <property type="entry name" value="Phe-tRNA-ligase_IIc_bsu"/>
</dbReference>
<evidence type="ECO:0000256" key="13">
    <source>
        <dbReference type="ARBA" id="ARBA00023146"/>
    </source>
</evidence>
<dbReference type="Pfam" id="PF03484">
    <property type="entry name" value="B5"/>
    <property type="match status" value="1"/>
</dbReference>
<dbReference type="CDD" id="cd00769">
    <property type="entry name" value="PheRS_beta_core"/>
    <property type="match status" value="1"/>
</dbReference>
<dbReference type="PANTHER" id="PTHR10947:SF0">
    <property type="entry name" value="PHENYLALANINE--TRNA LIGASE BETA SUBUNIT"/>
    <property type="match status" value="1"/>
</dbReference>
<proteinExistence type="inferred from homology"/>
<feature type="domain" description="B5" evidence="17">
    <location>
        <begin position="297"/>
        <end position="372"/>
    </location>
</feature>
<keyword evidence="5" id="KW-0820">tRNA-binding</keyword>
<dbReference type="HAMAP" id="MF_00283">
    <property type="entry name" value="Phe_tRNA_synth_beta1"/>
    <property type="match status" value="1"/>
</dbReference>
<evidence type="ECO:0000256" key="10">
    <source>
        <dbReference type="ARBA" id="ARBA00022842"/>
    </source>
</evidence>
<comment type="caution">
    <text evidence="18">The sequence shown here is derived from an EMBL/GenBank/DDBJ whole genome shotgun (WGS) entry which is preliminary data.</text>
</comment>
<dbReference type="InterPro" id="IPR005121">
    <property type="entry name" value="Fdx_antiC-bd"/>
</dbReference>
<dbReference type="InterPro" id="IPR005146">
    <property type="entry name" value="B3/B4_tRNA-bd"/>
</dbReference>
<protein>
    <recommendedName>
        <fullName evidence="15">Phenylalanine--tRNA ligase beta subunit</fullName>
        <ecNumber evidence="15">6.1.1.20</ecNumber>
    </recommendedName>
    <alternativeName>
        <fullName evidence="15">Phenylalanyl-tRNA synthetase beta subunit</fullName>
        <shortName evidence="15">PheRS</shortName>
    </alternativeName>
</protein>
<evidence type="ECO:0000256" key="6">
    <source>
        <dbReference type="ARBA" id="ARBA00022598"/>
    </source>
</evidence>
<evidence type="ECO:0000259" key="16">
    <source>
        <dbReference type="PROSITE" id="PS51447"/>
    </source>
</evidence>
<keyword evidence="11" id="KW-0694">RNA-binding</keyword>
<dbReference type="AlphaFoldDB" id="A0A2M7BV91"/>
<dbReference type="InterPro" id="IPR036690">
    <property type="entry name" value="Fdx_antiC-bd_sf"/>
</dbReference>
<dbReference type="PANTHER" id="PTHR10947">
    <property type="entry name" value="PHENYLALANYL-TRNA SYNTHETASE BETA CHAIN AND LEUCINE-RICH REPEAT-CONTAINING PROTEIN 47"/>
    <property type="match status" value="1"/>
</dbReference>
<evidence type="ECO:0000256" key="9">
    <source>
        <dbReference type="ARBA" id="ARBA00022840"/>
    </source>
</evidence>
<keyword evidence="10 15" id="KW-0460">Magnesium</keyword>
<evidence type="ECO:0000313" key="18">
    <source>
        <dbReference type="EMBL" id="PIV10487.1"/>
    </source>
</evidence>